<dbReference type="InterPro" id="IPR035168">
    <property type="entry name" value="DUF5317"/>
</dbReference>
<keyword evidence="1" id="KW-0472">Membrane</keyword>
<protein>
    <recommendedName>
        <fullName evidence="4">DUF5317 domain-containing protein</fullName>
    </recommendedName>
</protein>
<evidence type="ECO:0000256" key="1">
    <source>
        <dbReference type="SAM" id="Phobius"/>
    </source>
</evidence>
<proteinExistence type="predicted"/>
<evidence type="ECO:0000313" key="3">
    <source>
        <dbReference type="Proteomes" id="UP000183967"/>
    </source>
</evidence>
<gene>
    <name evidence="2" type="ORF">SAMN02745135_00965</name>
</gene>
<name>A0A1M5TEE3_9FIRM</name>
<keyword evidence="1" id="KW-0812">Transmembrane</keyword>
<dbReference type="Proteomes" id="UP000183967">
    <property type="component" value="Unassembled WGS sequence"/>
</dbReference>
<dbReference type="Pfam" id="PF17248">
    <property type="entry name" value="DUF5317"/>
    <property type="match status" value="1"/>
</dbReference>
<sequence>MLIESMATSLVVGKVRGGKLENIGKVQIRGWYFFVLGFIIEFTSVYLKMKNIGIISTFINKYFIYVHSLSYILIFIGLILNFKNKSMILVFIGTLLNFIVIVANGGRMPVSPEGLKTAGLISNLEMLKNDMIITHTLITDSTKLSILGDIIPLSKPYPFPKMISIGDIFLGLGIFCFIQGAMTKKGIFLRKSKMIRFEYKKR</sequence>
<dbReference type="AlphaFoldDB" id="A0A1M5TEE3"/>
<dbReference type="OrthoDB" id="37447at2"/>
<evidence type="ECO:0008006" key="4">
    <source>
        <dbReference type="Google" id="ProtNLM"/>
    </source>
</evidence>
<evidence type="ECO:0000313" key="2">
    <source>
        <dbReference type="EMBL" id="SHH49051.1"/>
    </source>
</evidence>
<reference evidence="3" key="1">
    <citation type="submission" date="2016-11" db="EMBL/GenBank/DDBJ databases">
        <authorList>
            <person name="Varghese N."/>
            <person name="Submissions S."/>
        </authorList>
    </citation>
    <scope>NUCLEOTIDE SEQUENCE [LARGE SCALE GENOMIC DNA]</scope>
    <source>
        <strain evidence="3">DSM 13643</strain>
    </source>
</reference>
<accession>A0A1M5TEE3</accession>
<feature type="transmembrane region" description="Helical" evidence="1">
    <location>
        <begin position="62"/>
        <end position="80"/>
    </location>
</feature>
<keyword evidence="3" id="KW-1185">Reference proteome</keyword>
<organism evidence="2 3">
    <name type="scientific">Caloranaerobacter azorensis DSM 13643</name>
    <dbReference type="NCBI Taxonomy" id="1121264"/>
    <lineage>
        <taxon>Bacteria</taxon>
        <taxon>Bacillati</taxon>
        <taxon>Bacillota</taxon>
        <taxon>Tissierellia</taxon>
        <taxon>Tissierellales</taxon>
        <taxon>Thermohalobacteraceae</taxon>
        <taxon>Caloranaerobacter</taxon>
    </lineage>
</organism>
<dbReference type="RefSeq" id="WP_073195937.1">
    <property type="nucleotide sequence ID" value="NZ_FQXO01000020.1"/>
</dbReference>
<feature type="transmembrane region" description="Helical" evidence="1">
    <location>
        <begin position="162"/>
        <end position="182"/>
    </location>
</feature>
<keyword evidence="1" id="KW-1133">Transmembrane helix</keyword>
<dbReference type="EMBL" id="FQXO01000020">
    <property type="protein sequence ID" value="SHH49051.1"/>
    <property type="molecule type" value="Genomic_DNA"/>
</dbReference>
<feature type="transmembrane region" description="Helical" evidence="1">
    <location>
        <begin position="30"/>
        <end position="47"/>
    </location>
</feature>
<feature type="transmembrane region" description="Helical" evidence="1">
    <location>
        <begin position="87"/>
        <end position="106"/>
    </location>
</feature>